<dbReference type="Pfam" id="PF02020">
    <property type="entry name" value="W2"/>
    <property type="match status" value="1"/>
</dbReference>
<dbReference type="SMART" id="SM00653">
    <property type="entry name" value="eIF2B_5"/>
    <property type="match status" value="1"/>
</dbReference>
<dbReference type="SMART" id="SM00515">
    <property type="entry name" value="eIF5C"/>
    <property type="match status" value="1"/>
</dbReference>
<keyword evidence="2" id="KW-0396">Initiation factor</keyword>
<dbReference type="Pfam" id="PF01873">
    <property type="entry name" value="eIF-5_eIF-2B"/>
    <property type="match status" value="1"/>
</dbReference>
<dbReference type="GO" id="GO:0005092">
    <property type="term" value="F:GDP-dissociation inhibitor activity"/>
    <property type="evidence" value="ECO:0007669"/>
    <property type="project" value="TreeGrafter"/>
</dbReference>
<dbReference type="FunFam" id="2.20.25.350:FF:000001">
    <property type="entry name" value="Eukaryotic translation initiation factor 5"/>
    <property type="match status" value="1"/>
</dbReference>
<dbReference type="EMBL" id="KV921275">
    <property type="protein sequence ID" value="ORE21685.1"/>
    <property type="molecule type" value="Genomic_DNA"/>
</dbReference>
<feature type="region of interest" description="Disordered" evidence="6">
    <location>
        <begin position="159"/>
        <end position="189"/>
    </location>
</feature>
<dbReference type="AlphaFoldDB" id="A0A0A1P305"/>
<dbReference type="InterPro" id="IPR016190">
    <property type="entry name" value="Transl_init_fac_IF2/IF5_Zn-bd"/>
</dbReference>
<dbReference type="Gene3D" id="1.25.40.180">
    <property type="match status" value="1"/>
</dbReference>
<feature type="domain" description="W2" evidence="7">
    <location>
        <begin position="245"/>
        <end position="401"/>
    </location>
</feature>
<evidence type="ECO:0000259" key="7">
    <source>
        <dbReference type="PROSITE" id="PS51363"/>
    </source>
</evidence>
<dbReference type="InterPro" id="IPR003307">
    <property type="entry name" value="W2_domain"/>
</dbReference>
<protein>
    <recommendedName>
        <fullName evidence="7">W2 domain-containing protein</fullName>
    </recommendedName>
</protein>
<dbReference type="CDD" id="cd11561">
    <property type="entry name" value="W2_eIF5"/>
    <property type="match status" value="1"/>
</dbReference>
<dbReference type="GO" id="GO:0071074">
    <property type="term" value="F:eukaryotic initiation factor eIF2 binding"/>
    <property type="evidence" value="ECO:0007669"/>
    <property type="project" value="TreeGrafter"/>
</dbReference>
<accession>A0A0A1P305</accession>
<keyword evidence="3" id="KW-0547">Nucleotide-binding</keyword>
<gene>
    <name evidence="8" type="ORF">BCV71DRAFT_194181</name>
</gene>
<reference evidence="8 9" key="1">
    <citation type="journal article" date="2016" name="Proc. Natl. Acad. Sci. U.S.A.">
        <title>Lipid metabolic changes in an early divergent fungus govern the establishment of a mutualistic symbiosis with endobacteria.</title>
        <authorList>
            <person name="Lastovetsky O.A."/>
            <person name="Gaspar M.L."/>
            <person name="Mondo S.J."/>
            <person name="LaButti K.M."/>
            <person name="Sandor L."/>
            <person name="Grigoriev I.V."/>
            <person name="Henry S.A."/>
            <person name="Pawlowska T.E."/>
        </authorList>
    </citation>
    <scope>NUCLEOTIDE SEQUENCE [LARGE SCALE GENOMIC DNA]</scope>
    <source>
        <strain evidence="8 9">ATCC 11559</strain>
    </source>
</reference>
<dbReference type="PROSITE" id="PS51363">
    <property type="entry name" value="W2"/>
    <property type="match status" value="1"/>
</dbReference>
<evidence type="ECO:0000313" key="9">
    <source>
        <dbReference type="Proteomes" id="UP000242381"/>
    </source>
</evidence>
<comment type="similarity">
    <text evidence="1">Belongs to the eIF-2-beta/eIF-5 family.</text>
</comment>
<dbReference type="PANTHER" id="PTHR23001:SF7">
    <property type="entry name" value="EUKARYOTIC TRANSLATION INITIATION FACTOR 5"/>
    <property type="match status" value="1"/>
</dbReference>
<dbReference type="InterPro" id="IPR016189">
    <property type="entry name" value="Transl_init_fac_IF2/IF5_N"/>
</dbReference>
<dbReference type="GO" id="GO:0005829">
    <property type="term" value="C:cytosol"/>
    <property type="evidence" value="ECO:0007669"/>
    <property type="project" value="TreeGrafter"/>
</dbReference>
<feature type="compositionally biased region" description="Acidic residues" evidence="6">
    <location>
        <begin position="169"/>
        <end position="189"/>
    </location>
</feature>
<dbReference type="FunFam" id="1.25.40.180:FF:000031">
    <property type="entry name" value="Eukaryotic translation initiation factor 5"/>
    <property type="match status" value="1"/>
</dbReference>
<dbReference type="InterPro" id="IPR016024">
    <property type="entry name" value="ARM-type_fold"/>
</dbReference>
<dbReference type="GO" id="GO:0001732">
    <property type="term" value="P:formation of cytoplasmic translation initiation complex"/>
    <property type="evidence" value="ECO:0007669"/>
    <property type="project" value="TreeGrafter"/>
</dbReference>
<proteinExistence type="inferred from homology"/>
<dbReference type="Proteomes" id="UP000242381">
    <property type="component" value="Unassembled WGS sequence"/>
</dbReference>
<evidence type="ECO:0000256" key="2">
    <source>
        <dbReference type="ARBA" id="ARBA00022540"/>
    </source>
</evidence>
<dbReference type="SUPFAM" id="SSF100966">
    <property type="entry name" value="Translation initiation factor 2 beta, aIF2beta, N-terminal domain"/>
    <property type="match status" value="1"/>
</dbReference>
<dbReference type="Gene3D" id="3.30.30.170">
    <property type="match status" value="1"/>
</dbReference>
<dbReference type="SUPFAM" id="SSF75689">
    <property type="entry name" value="Zinc-binding domain of translation initiation factor 2 beta"/>
    <property type="match status" value="1"/>
</dbReference>
<dbReference type="GO" id="GO:0003743">
    <property type="term" value="F:translation initiation factor activity"/>
    <property type="evidence" value="ECO:0007669"/>
    <property type="project" value="UniProtKB-KW"/>
</dbReference>
<organism evidence="8 9">
    <name type="scientific">Rhizopus microsporus</name>
    <dbReference type="NCBI Taxonomy" id="58291"/>
    <lineage>
        <taxon>Eukaryota</taxon>
        <taxon>Fungi</taxon>
        <taxon>Fungi incertae sedis</taxon>
        <taxon>Mucoromycota</taxon>
        <taxon>Mucoromycotina</taxon>
        <taxon>Mucoromycetes</taxon>
        <taxon>Mucorales</taxon>
        <taxon>Mucorineae</taxon>
        <taxon>Rhizopodaceae</taxon>
        <taxon>Rhizopus</taxon>
    </lineage>
</organism>
<evidence type="ECO:0000313" key="8">
    <source>
        <dbReference type="EMBL" id="ORE21685.1"/>
    </source>
</evidence>
<dbReference type="InterPro" id="IPR045196">
    <property type="entry name" value="IF2/IF5"/>
</dbReference>
<dbReference type="PANTHER" id="PTHR23001">
    <property type="entry name" value="EUKARYOTIC TRANSLATION INITIATION FACTOR"/>
    <property type="match status" value="1"/>
</dbReference>
<dbReference type="SUPFAM" id="SSF48371">
    <property type="entry name" value="ARM repeat"/>
    <property type="match status" value="1"/>
</dbReference>
<dbReference type="FunFam" id="3.30.30.170:FF:000002">
    <property type="entry name" value="Eukaryotic translation initiation factor 5"/>
    <property type="match status" value="1"/>
</dbReference>
<dbReference type="OMA" id="YRYKMEK"/>
<dbReference type="VEuPathDB" id="FungiDB:BCV72DRAFT_221731"/>
<sequence length="404" mass="45279">MATINVRRDVQDSFYRYKMPRIQAKVEGKGNGIKTVVVNMADIARALSRPPSYPTKYFGCELGAQVKCDDKNERYIVNGDHDASKLQDTLDGFINKFVLCQSCKNPETDILIKNDEILMDCKACGARNMADMRHKLSTYIIKNPPAVASKNVRRQRKAATAQTNNTGEDAAEAIDGSDEAADAGNGSDDDIISQRIQKQAAGLNMESKLALEDWSEDTSEAAVAQRMKELSIKRGGAFGGVDDDDEEVDNKYDAFGDWLESQKNLSDEDIIEKAKELGVYGKYKACLVLIQCIFDETVVSQIPKRAKLLSKFVTDEKHQKATLGGIERLIGLKHKDALLKKTPTILMKLYDLDIIEDEVFLKWGEKPSKRYLDRDISKEVKKAAKPFLEWLETAEEEDSDEESE</sequence>
<evidence type="ECO:0000256" key="3">
    <source>
        <dbReference type="ARBA" id="ARBA00022741"/>
    </source>
</evidence>
<dbReference type="InterPro" id="IPR002735">
    <property type="entry name" value="Transl_init_fac_IF2/IF5_dom"/>
</dbReference>
<name>A0A0A1P305_RHIZD</name>
<evidence type="ECO:0000256" key="5">
    <source>
        <dbReference type="ARBA" id="ARBA00023134"/>
    </source>
</evidence>
<keyword evidence="4" id="KW-0648">Protein biosynthesis</keyword>
<evidence type="ECO:0000256" key="1">
    <source>
        <dbReference type="ARBA" id="ARBA00010397"/>
    </source>
</evidence>
<evidence type="ECO:0000256" key="6">
    <source>
        <dbReference type="SAM" id="MobiDB-lite"/>
    </source>
</evidence>
<keyword evidence="5" id="KW-0342">GTP-binding</keyword>
<dbReference type="Gene3D" id="2.20.25.350">
    <property type="match status" value="1"/>
</dbReference>
<evidence type="ECO:0000256" key="4">
    <source>
        <dbReference type="ARBA" id="ARBA00022917"/>
    </source>
</evidence>
<dbReference type="GO" id="GO:0005525">
    <property type="term" value="F:GTP binding"/>
    <property type="evidence" value="ECO:0007669"/>
    <property type="project" value="UniProtKB-KW"/>
</dbReference>